<dbReference type="EMBL" id="AM889285">
    <property type="protein sequence ID" value="CAP56300.1"/>
    <property type="molecule type" value="Genomic_DNA"/>
</dbReference>
<gene>
    <name evidence="1" type="ordered locus">GDI2357</name>
</gene>
<protein>
    <submittedName>
        <fullName evidence="1">Uncharacterized protein</fullName>
    </submittedName>
</protein>
<name>A9HMF1_GLUDA</name>
<dbReference type="KEGG" id="gdi:GDI2357"/>
<evidence type="ECO:0000313" key="1">
    <source>
        <dbReference type="EMBL" id="CAP56300.1"/>
    </source>
</evidence>
<organism evidence="1 2">
    <name type="scientific">Gluconacetobacter diazotrophicus (strain ATCC 49037 / DSM 5601 / CCUG 37298 / CIP 103539 / LMG 7603 / PAl5)</name>
    <dbReference type="NCBI Taxonomy" id="272568"/>
    <lineage>
        <taxon>Bacteria</taxon>
        <taxon>Pseudomonadati</taxon>
        <taxon>Pseudomonadota</taxon>
        <taxon>Alphaproteobacteria</taxon>
        <taxon>Acetobacterales</taxon>
        <taxon>Acetobacteraceae</taxon>
        <taxon>Gluconacetobacter</taxon>
    </lineage>
</organism>
<dbReference type="AlphaFoldDB" id="A9HMF1"/>
<sequence>MKQPPIPAFRAGVRLSRLACAMRFSIAPVVSCLVRRHA</sequence>
<dbReference type="Proteomes" id="UP000001176">
    <property type="component" value="Chromosome"/>
</dbReference>
<evidence type="ECO:0000313" key="2">
    <source>
        <dbReference type="Proteomes" id="UP000001176"/>
    </source>
</evidence>
<keyword evidence="2" id="KW-1185">Reference proteome</keyword>
<proteinExistence type="predicted"/>
<reference evidence="1 2" key="1">
    <citation type="journal article" date="2009" name="BMC Genomics">
        <title>Complete genome sequence of the sugarcane nitrogen-fixing endophyte Gluconacetobacter diazotrophicus Pal5.</title>
        <authorList>
            <person name="Bertalan M."/>
            <person name="Albano R."/>
            <person name="Padua V."/>
            <person name="Rouws L."/>
            <person name="Rojas C."/>
            <person name="Hemerly A."/>
            <person name="Teixeira K."/>
            <person name="Schwab S."/>
            <person name="Araujo J."/>
            <person name="Oliveira A."/>
            <person name="Franca L."/>
            <person name="Magalhaes V."/>
            <person name="Alqueres S."/>
            <person name="Cardoso A."/>
            <person name="Almeida W."/>
            <person name="Loureiro M.M."/>
            <person name="Nogueira E."/>
            <person name="Cidade D."/>
            <person name="Oliveira D."/>
            <person name="Simao T."/>
            <person name="Macedo J."/>
            <person name="Valadao A."/>
            <person name="Dreschsel M."/>
            <person name="Freitas F."/>
            <person name="Vidal M."/>
            <person name="Guedes H."/>
            <person name="Rodrigues E."/>
            <person name="Meneses C."/>
            <person name="Brioso P."/>
            <person name="Pozzer L."/>
            <person name="Figueiredo D."/>
            <person name="Montano H."/>
            <person name="Junior J."/>
            <person name="Filho G."/>
            <person name="Flores V."/>
            <person name="Ferreira B."/>
            <person name="Branco A."/>
            <person name="Gonzalez P."/>
            <person name="Guillobel H."/>
            <person name="Lemos M."/>
            <person name="Seibel L."/>
            <person name="Macedo J."/>
            <person name="Alves-Ferreira M."/>
            <person name="Sachetto-Martins G."/>
            <person name="Coelho A."/>
            <person name="Santos E."/>
            <person name="Amaral G."/>
            <person name="Neves A."/>
            <person name="Pacheco A.B."/>
            <person name="Carvalho D."/>
            <person name="Lery L."/>
            <person name="Bisch P."/>
            <person name="Rossle S.C."/>
            <person name="Urmenyi T."/>
            <person name="Kruger W.V."/>
            <person name="Martins O."/>
            <person name="Baldani J.I."/>
            <person name="Ferreira P.C."/>
        </authorList>
    </citation>
    <scope>NUCLEOTIDE SEQUENCE [LARGE SCALE GENOMIC DNA]</scope>
    <source>
        <strain evidence="2">ATCC 49037 / DSM 5601 / CCUG 37298 / CIP 103539 / LMG 7603 / PAl5</strain>
    </source>
</reference>
<accession>A9HMF1</accession>